<dbReference type="Proteomes" id="UP000041254">
    <property type="component" value="Unassembled WGS sequence"/>
</dbReference>
<dbReference type="AlphaFoldDB" id="A0A0G4ER98"/>
<evidence type="ECO:0000313" key="1">
    <source>
        <dbReference type="EMBL" id="CEM00778.1"/>
    </source>
</evidence>
<proteinExistence type="predicted"/>
<dbReference type="VEuPathDB" id="CryptoDB:Vbra_2098"/>
<dbReference type="EMBL" id="CDMY01000299">
    <property type="protein sequence ID" value="CEM00778.1"/>
    <property type="molecule type" value="Genomic_DNA"/>
</dbReference>
<organism evidence="1 2">
    <name type="scientific">Vitrella brassicaformis (strain CCMP3155)</name>
    <dbReference type="NCBI Taxonomy" id="1169540"/>
    <lineage>
        <taxon>Eukaryota</taxon>
        <taxon>Sar</taxon>
        <taxon>Alveolata</taxon>
        <taxon>Colpodellida</taxon>
        <taxon>Vitrellaceae</taxon>
        <taxon>Vitrella</taxon>
    </lineage>
</organism>
<accession>A0A0G4ER98</accession>
<dbReference type="InParanoid" id="A0A0G4ER98"/>
<name>A0A0G4ER98_VITBC</name>
<reference evidence="1 2" key="1">
    <citation type="submission" date="2014-11" db="EMBL/GenBank/DDBJ databases">
        <authorList>
            <person name="Zhu J."/>
            <person name="Qi W."/>
            <person name="Song R."/>
        </authorList>
    </citation>
    <scope>NUCLEOTIDE SEQUENCE [LARGE SCALE GENOMIC DNA]</scope>
</reference>
<sequence length="75" mass="8110">MTDAHHTEAQPCRGLPFPEPEDVFAARKGIVQEARRIVAEAGYELSAQNVMTVIVPRPRVGDGRGGRGARPSAEE</sequence>
<evidence type="ECO:0000313" key="2">
    <source>
        <dbReference type="Proteomes" id="UP000041254"/>
    </source>
</evidence>
<keyword evidence="2" id="KW-1185">Reference proteome</keyword>
<gene>
    <name evidence="1" type="ORF">Vbra_2098</name>
</gene>
<protein>
    <submittedName>
        <fullName evidence="1">Uncharacterized protein</fullName>
    </submittedName>
</protein>